<organism evidence="1 2">
    <name type="scientific">Aphanomyces astaci</name>
    <name type="common">Crayfish plague agent</name>
    <dbReference type="NCBI Taxonomy" id="112090"/>
    <lineage>
        <taxon>Eukaryota</taxon>
        <taxon>Sar</taxon>
        <taxon>Stramenopiles</taxon>
        <taxon>Oomycota</taxon>
        <taxon>Saprolegniomycetes</taxon>
        <taxon>Saprolegniales</taxon>
        <taxon>Verrucalvaceae</taxon>
        <taxon>Aphanomyces</taxon>
    </lineage>
</organism>
<dbReference type="Proteomes" id="UP000285430">
    <property type="component" value="Unassembled WGS sequence"/>
</dbReference>
<accession>A0A418F7I9</accession>
<dbReference type="EMBL" id="QUTH01002614">
    <property type="protein sequence ID" value="RHZ24954.1"/>
    <property type="molecule type" value="Genomic_DNA"/>
</dbReference>
<evidence type="ECO:0000313" key="2">
    <source>
        <dbReference type="Proteomes" id="UP000285430"/>
    </source>
</evidence>
<dbReference type="AlphaFoldDB" id="A0A418F7I9"/>
<name>A0A418F7I9_APHAT</name>
<proteinExistence type="predicted"/>
<protein>
    <submittedName>
        <fullName evidence="1">Uncharacterized protein</fullName>
    </submittedName>
</protein>
<reference evidence="1 2" key="1">
    <citation type="submission" date="2018-08" db="EMBL/GenBank/DDBJ databases">
        <title>Aphanomyces genome sequencing and annotation.</title>
        <authorList>
            <person name="Minardi D."/>
            <person name="Oidtmann B."/>
            <person name="Van Der Giezen M."/>
            <person name="Studholme D.J."/>
        </authorList>
    </citation>
    <scope>NUCLEOTIDE SEQUENCE [LARGE SCALE GENOMIC DNA]</scope>
    <source>
        <strain evidence="1 2">Da</strain>
    </source>
</reference>
<feature type="non-terminal residue" evidence="1">
    <location>
        <position position="174"/>
    </location>
</feature>
<sequence length="174" mass="19607">MASSPQVRNSYDFDDKKIQFNISKLWSHARGVLSNVFPAMAAEADALRAKGSHKKRPEAAPSPATVLVAEVKRLQDNATFTAAEDQFCRTVDDRFDKHKIADRKTGKLDLGFSVAASTRLLTHFVASHRNIAMHFFQHRLEIRHMFLMGGAKPVRDVNFLGRRVDKSCQRGLGW</sequence>
<evidence type="ECO:0000313" key="1">
    <source>
        <dbReference type="EMBL" id="RHZ24954.1"/>
    </source>
</evidence>
<comment type="caution">
    <text evidence="1">The sequence shown here is derived from an EMBL/GenBank/DDBJ whole genome shotgun (WGS) entry which is preliminary data.</text>
</comment>
<gene>
    <name evidence="1" type="ORF">DYB37_011926</name>
</gene>